<sequence length="396" mass="41656">MPPRPGSKQLIREINEALVMDTVRRHGTVSRANISQATGLSPATVTGITGKLMLAGYLEESGALRTSAGRPSQMLMLSKGGVRAIGVRLSVNVVDVVALNLNGEVVMTHTQPWQGRSPDDAAAAIENAIDDLRSRVSGGEQFIGVGVAVSGIVNHSTGFVTHSGSLNWENVPLREILTERLGVPVEIDNYVNAYALGLLLFNQRASLRDVLLVNVGASVGMSLVVGGRIYRGADGTAGGLAHTRVDLTGEDGRACHCGNSGCVETVASQWGIESELARRGSVVGPESLAADGDDPDLRAALAHAGSVLGRAVANAAKMFGPHQVLIAFASNLRSRHLVEHVDGAYSRAYGNDNRPPPEIEIVTADDTSWAYGAGCEVLAGLFQVDIEVEPPHREPT</sequence>
<dbReference type="SUPFAM" id="SSF53067">
    <property type="entry name" value="Actin-like ATPase domain"/>
    <property type="match status" value="1"/>
</dbReference>
<dbReference type="InterPro" id="IPR036390">
    <property type="entry name" value="WH_DNA-bd_sf"/>
</dbReference>
<proteinExistence type="inferred from homology"/>
<dbReference type="PANTHER" id="PTHR18964:SF149">
    <property type="entry name" value="BIFUNCTIONAL UDP-N-ACETYLGLUCOSAMINE 2-EPIMERASE_N-ACETYLMANNOSAMINE KINASE"/>
    <property type="match status" value="1"/>
</dbReference>
<evidence type="ECO:0000313" key="3">
    <source>
        <dbReference type="Proteomes" id="UP000243528"/>
    </source>
</evidence>
<dbReference type="PANTHER" id="PTHR18964">
    <property type="entry name" value="ROK (REPRESSOR, ORF, KINASE) FAMILY"/>
    <property type="match status" value="1"/>
</dbReference>
<comment type="caution">
    <text evidence="2">The sequence shown here is derived from an EMBL/GenBank/DDBJ whole genome shotgun (WGS) entry which is preliminary data.</text>
</comment>
<dbReference type="Proteomes" id="UP000243528">
    <property type="component" value="Unassembled WGS sequence"/>
</dbReference>
<gene>
    <name evidence="2" type="ORF">CLV30_103170</name>
</gene>
<dbReference type="Gene3D" id="1.10.10.10">
    <property type="entry name" value="Winged helix-like DNA-binding domain superfamily/Winged helix DNA-binding domain"/>
    <property type="match status" value="1"/>
</dbReference>
<dbReference type="InterPro" id="IPR000600">
    <property type="entry name" value="ROK"/>
</dbReference>
<protein>
    <submittedName>
        <fullName evidence="2">Transcriptional regulator</fullName>
    </submittedName>
</protein>
<dbReference type="EMBL" id="PYGE01000003">
    <property type="protein sequence ID" value="PSL06016.1"/>
    <property type="molecule type" value="Genomic_DNA"/>
</dbReference>
<comment type="similarity">
    <text evidence="1">Belongs to the ROK (NagC/XylR) family.</text>
</comment>
<evidence type="ECO:0000313" key="2">
    <source>
        <dbReference type="EMBL" id="PSL06016.1"/>
    </source>
</evidence>
<accession>A0A2P8E964</accession>
<name>A0A2P8E964_9ACTN</name>
<dbReference type="Gene3D" id="3.30.420.40">
    <property type="match status" value="2"/>
</dbReference>
<evidence type="ECO:0000256" key="1">
    <source>
        <dbReference type="ARBA" id="ARBA00006479"/>
    </source>
</evidence>
<dbReference type="InterPro" id="IPR043129">
    <property type="entry name" value="ATPase_NBD"/>
</dbReference>
<dbReference type="SUPFAM" id="SSF46785">
    <property type="entry name" value="Winged helix' DNA-binding domain"/>
    <property type="match status" value="1"/>
</dbReference>
<organism evidence="2 3">
    <name type="scientific">Haloactinopolyspora alba</name>
    <dbReference type="NCBI Taxonomy" id="648780"/>
    <lineage>
        <taxon>Bacteria</taxon>
        <taxon>Bacillati</taxon>
        <taxon>Actinomycetota</taxon>
        <taxon>Actinomycetes</taxon>
        <taxon>Jiangellales</taxon>
        <taxon>Jiangellaceae</taxon>
        <taxon>Haloactinopolyspora</taxon>
    </lineage>
</organism>
<keyword evidence="3" id="KW-1185">Reference proteome</keyword>
<reference evidence="2 3" key="1">
    <citation type="submission" date="2018-03" db="EMBL/GenBank/DDBJ databases">
        <title>Genomic Encyclopedia of Archaeal and Bacterial Type Strains, Phase II (KMG-II): from individual species to whole genera.</title>
        <authorList>
            <person name="Goeker M."/>
        </authorList>
    </citation>
    <scope>NUCLEOTIDE SEQUENCE [LARGE SCALE GENOMIC DNA]</scope>
    <source>
        <strain evidence="2 3">DSM 45211</strain>
    </source>
</reference>
<dbReference type="InterPro" id="IPR036388">
    <property type="entry name" value="WH-like_DNA-bd_sf"/>
</dbReference>
<dbReference type="Pfam" id="PF00480">
    <property type="entry name" value="ROK"/>
    <property type="match status" value="1"/>
</dbReference>
<dbReference type="AlphaFoldDB" id="A0A2P8E964"/>